<feature type="region of interest" description="Disordered" evidence="1">
    <location>
        <begin position="91"/>
        <end position="153"/>
    </location>
</feature>
<reference evidence="2 3" key="1">
    <citation type="submission" date="2020-04" db="EMBL/GenBank/DDBJ databases">
        <title>Perkinsus olseni comparative genomics.</title>
        <authorList>
            <person name="Bogema D.R."/>
        </authorList>
    </citation>
    <scope>NUCLEOTIDE SEQUENCE [LARGE SCALE GENOMIC DNA]</scope>
    <source>
        <strain evidence="2 3">ATCC PRA-207</strain>
    </source>
</reference>
<dbReference type="AlphaFoldDB" id="A0A7J6P7Q0"/>
<feature type="region of interest" description="Disordered" evidence="1">
    <location>
        <begin position="166"/>
        <end position="225"/>
    </location>
</feature>
<evidence type="ECO:0000313" key="3">
    <source>
        <dbReference type="Proteomes" id="UP000553632"/>
    </source>
</evidence>
<feature type="compositionally biased region" description="Basic and acidic residues" evidence="1">
    <location>
        <begin position="110"/>
        <end position="123"/>
    </location>
</feature>
<protein>
    <submittedName>
        <fullName evidence="2">Uncharacterized protein</fullName>
    </submittedName>
</protein>
<feature type="region of interest" description="Disordered" evidence="1">
    <location>
        <begin position="238"/>
        <end position="263"/>
    </location>
</feature>
<name>A0A7J6P7Q0_PEROL</name>
<feature type="compositionally biased region" description="Polar residues" evidence="1">
    <location>
        <begin position="171"/>
        <end position="183"/>
    </location>
</feature>
<evidence type="ECO:0000313" key="2">
    <source>
        <dbReference type="EMBL" id="KAF4691371.1"/>
    </source>
</evidence>
<dbReference type="EMBL" id="JABANO010039609">
    <property type="protein sequence ID" value="KAF4691371.1"/>
    <property type="molecule type" value="Genomic_DNA"/>
</dbReference>
<gene>
    <name evidence="2" type="ORF">FOZ63_006491</name>
</gene>
<proteinExistence type="predicted"/>
<sequence length="311" mass="32899">RVIPTLIAIIPSPALFPSYQSPVVGDRLVALEGQVRNLQVQVNSLCISQPATETVPDDANPQDERVLSEIQQLRSTVALLCDELKKVSATAQQQQEGDVPSPPLTAPVEDSSHGEGQKLEKADAPGVLDTPGSISVSERCSPPYPADPQPQQHAVDGDALLEDKGVVSRPARSSVTSLPSPRASSDVKEGSRRSSTSAHLSPRGSIERRGSLAHRLSSPRVKGSRLFVSPENPAWGITAGRSPRRVSTASTAPGPRATRHGSVSEGVSTLVPYDNLVDEAYARINAQYGSLAACVEALCTGEGTFDTSTRF</sequence>
<feature type="non-terminal residue" evidence="2">
    <location>
        <position position="1"/>
    </location>
</feature>
<dbReference type="Proteomes" id="UP000553632">
    <property type="component" value="Unassembled WGS sequence"/>
</dbReference>
<keyword evidence="3" id="KW-1185">Reference proteome</keyword>
<feature type="non-terminal residue" evidence="2">
    <location>
        <position position="311"/>
    </location>
</feature>
<organism evidence="2 3">
    <name type="scientific">Perkinsus olseni</name>
    <name type="common">Perkinsus atlanticus</name>
    <dbReference type="NCBI Taxonomy" id="32597"/>
    <lineage>
        <taxon>Eukaryota</taxon>
        <taxon>Sar</taxon>
        <taxon>Alveolata</taxon>
        <taxon>Perkinsozoa</taxon>
        <taxon>Perkinsea</taxon>
        <taxon>Perkinsida</taxon>
        <taxon>Perkinsidae</taxon>
        <taxon>Perkinsus</taxon>
    </lineage>
</organism>
<evidence type="ECO:0000256" key="1">
    <source>
        <dbReference type="SAM" id="MobiDB-lite"/>
    </source>
</evidence>
<comment type="caution">
    <text evidence="2">The sequence shown here is derived from an EMBL/GenBank/DDBJ whole genome shotgun (WGS) entry which is preliminary data.</text>
</comment>
<accession>A0A7J6P7Q0</accession>